<evidence type="ECO:0008006" key="4">
    <source>
        <dbReference type="Google" id="ProtNLM"/>
    </source>
</evidence>
<evidence type="ECO:0000313" key="2">
    <source>
        <dbReference type="EMBL" id="RYO88287.1"/>
    </source>
</evidence>
<evidence type="ECO:0000256" key="1">
    <source>
        <dbReference type="SAM" id="SignalP"/>
    </source>
</evidence>
<feature type="chain" id="PRO_5045305542" description="Antifungal protein" evidence="1">
    <location>
        <begin position="19"/>
        <end position="69"/>
    </location>
</feature>
<keyword evidence="1" id="KW-0732">Signal</keyword>
<dbReference type="Proteomes" id="UP000294003">
    <property type="component" value="Unassembled WGS sequence"/>
</dbReference>
<gene>
    <name evidence="2" type="ORF">DL762_003784</name>
</gene>
<comment type="caution">
    <text evidence="2">The sequence shown here is derived from an EMBL/GenBank/DDBJ whole genome shotgun (WGS) entry which is preliminary data.</text>
</comment>
<feature type="signal peptide" evidence="1">
    <location>
        <begin position="1"/>
        <end position="18"/>
    </location>
</feature>
<dbReference type="EMBL" id="QJNS01000089">
    <property type="protein sequence ID" value="RYO88287.1"/>
    <property type="molecule type" value="Genomic_DNA"/>
</dbReference>
<keyword evidence="3" id="KW-1185">Reference proteome</keyword>
<sequence length="69" mass="7360">MQLITLFVSSLAVFGIHAAIVPADAHNEPGAVFAKRDQGLCSYDGDCMVNGVRKTCQIGASDKEQTLIH</sequence>
<name>A0ABY0H9Z9_9PEZI</name>
<evidence type="ECO:0000313" key="3">
    <source>
        <dbReference type="Proteomes" id="UP000294003"/>
    </source>
</evidence>
<proteinExistence type="predicted"/>
<accession>A0ABY0H9Z9</accession>
<protein>
    <recommendedName>
        <fullName evidence="4">Antifungal protein</fullName>
    </recommendedName>
</protein>
<reference evidence="2 3" key="1">
    <citation type="submission" date="2018-06" db="EMBL/GenBank/DDBJ databases">
        <title>Complete Genomes of Monosporascus.</title>
        <authorList>
            <person name="Robinson A.J."/>
            <person name="Natvig D.O."/>
        </authorList>
    </citation>
    <scope>NUCLEOTIDE SEQUENCE [LARGE SCALE GENOMIC DNA]</scope>
    <source>
        <strain evidence="2 3">CBS 609.92</strain>
    </source>
</reference>
<organism evidence="2 3">
    <name type="scientific">Monosporascus cannonballus</name>
    <dbReference type="NCBI Taxonomy" id="155416"/>
    <lineage>
        <taxon>Eukaryota</taxon>
        <taxon>Fungi</taxon>
        <taxon>Dikarya</taxon>
        <taxon>Ascomycota</taxon>
        <taxon>Pezizomycotina</taxon>
        <taxon>Sordariomycetes</taxon>
        <taxon>Xylariomycetidae</taxon>
        <taxon>Xylariales</taxon>
        <taxon>Xylariales incertae sedis</taxon>
        <taxon>Monosporascus</taxon>
    </lineage>
</organism>